<dbReference type="EMBL" id="JAAEEH010000001">
    <property type="protein sequence ID" value="NDL66144.1"/>
    <property type="molecule type" value="Genomic_DNA"/>
</dbReference>
<dbReference type="RefSeq" id="WP_162368873.1">
    <property type="nucleotide sequence ID" value="NZ_JAAEEH010000001.1"/>
</dbReference>
<proteinExistence type="predicted"/>
<accession>A0A7X5HT43</accession>
<evidence type="ECO:0000256" key="6">
    <source>
        <dbReference type="SAM" id="Phobius"/>
    </source>
</evidence>
<name>A0A7X5HT43_9FIRM</name>
<dbReference type="GO" id="GO:0051301">
    <property type="term" value="P:cell division"/>
    <property type="evidence" value="ECO:0007669"/>
    <property type="project" value="UniProtKB-KW"/>
</dbReference>
<comment type="caution">
    <text evidence="9">The sequence shown here is derived from an EMBL/GenBank/DDBJ whole genome shotgun (WGS) entry which is preliminary data.</text>
</comment>
<dbReference type="PANTHER" id="PTHR37820">
    <property type="entry name" value="CELL DIVISION PROTEIN DIVIB"/>
    <property type="match status" value="1"/>
</dbReference>
<gene>
    <name evidence="9" type="ORF">GXN74_00090</name>
</gene>
<keyword evidence="10" id="KW-1185">Reference proteome</keyword>
<sequence length="265" mass="30254">MAKLIDFNEAKKQRQDTSLGNRKLFLLAGLVAALVAVLAGILYLLGIQTVEVVGNSHYSEAEILKMAGIEGRANMLRLYFDKGSIAEEDAYIESMELEFSNFNRMRIVVREKEIIGYLPYMGKYLCVDREGRIIDYAERRDDGIPVIEGLTIHRFQEGELLGIDDAVLNNLYYLIRSISQLEVPIDKVSFNYEKDKDISLYSEDVEIKIGDVGELERKMATIKKVLEQMPPGERGIIDVRNLQSSIIFREYKKMSPEEVEAMEQP</sequence>
<dbReference type="GO" id="GO:0005886">
    <property type="term" value="C:plasma membrane"/>
    <property type="evidence" value="ECO:0007669"/>
    <property type="project" value="TreeGrafter"/>
</dbReference>
<dbReference type="Proteomes" id="UP000461585">
    <property type="component" value="Unassembled WGS sequence"/>
</dbReference>
<evidence type="ECO:0000313" key="10">
    <source>
        <dbReference type="Proteomes" id="UP000461585"/>
    </source>
</evidence>
<organism evidence="9 10">
    <name type="scientific">Anaerotalea alkaliphila</name>
    <dbReference type="NCBI Taxonomy" id="2662126"/>
    <lineage>
        <taxon>Bacteria</taxon>
        <taxon>Bacillati</taxon>
        <taxon>Bacillota</taxon>
        <taxon>Clostridia</taxon>
        <taxon>Eubacteriales</taxon>
        <taxon>Anaerotalea</taxon>
    </lineage>
</organism>
<keyword evidence="6" id="KW-0472">Membrane</keyword>
<evidence type="ECO:0000259" key="7">
    <source>
        <dbReference type="Pfam" id="PF03799"/>
    </source>
</evidence>
<evidence type="ECO:0000256" key="2">
    <source>
        <dbReference type="ARBA" id="ARBA00022618"/>
    </source>
</evidence>
<evidence type="ECO:0000313" key="9">
    <source>
        <dbReference type="EMBL" id="NDL66144.1"/>
    </source>
</evidence>
<evidence type="ECO:0000256" key="1">
    <source>
        <dbReference type="ARBA" id="ARBA00022475"/>
    </source>
</evidence>
<dbReference type="AlphaFoldDB" id="A0A7X5HT43"/>
<keyword evidence="4 6" id="KW-1133">Transmembrane helix</keyword>
<keyword evidence="5" id="KW-0131">Cell cycle</keyword>
<evidence type="ECO:0000259" key="8">
    <source>
        <dbReference type="Pfam" id="PF08478"/>
    </source>
</evidence>
<evidence type="ECO:0000256" key="4">
    <source>
        <dbReference type="ARBA" id="ARBA00022989"/>
    </source>
</evidence>
<dbReference type="InterPro" id="IPR005548">
    <property type="entry name" value="Cell_div_FtsQ/DivIB_C"/>
</dbReference>
<feature type="domain" description="POTRA" evidence="8">
    <location>
        <begin position="47"/>
        <end position="111"/>
    </location>
</feature>
<dbReference type="InterPro" id="IPR013685">
    <property type="entry name" value="POTRA_FtsQ_type"/>
</dbReference>
<evidence type="ECO:0000256" key="3">
    <source>
        <dbReference type="ARBA" id="ARBA00022692"/>
    </source>
</evidence>
<feature type="domain" description="Cell division protein FtsQ/DivIB C-terminal" evidence="7">
    <location>
        <begin position="122"/>
        <end position="240"/>
    </location>
</feature>
<keyword evidence="3 6" id="KW-0812">Transmembrane</keyword>
<dbReference type="InterPro" id="IPR050487">
    <property type="entry name" value="FtsQ_DivIB"/>
</dbReference>
<keyword evidence="1" id="KW-1003">Cell membrane</keyword>
<keyword evidence="2" id="KW-0132">Cell division</keyword>
<evidence type="ECO:0000256" key="5">
    <source>
        <dbReference type="ARBA" id="ARBA00023306"/>
    </source>
</evidence>
<protein>
    <submittedName>
        <fullName evidence="9">FtsQ-type POTRA domain-containing protein</fullName>
    </submittedName>
</protein>
<feature type="transmembrane region" description="Helical" evidence="6">
    <location>
        <begin position="24"/>
        <end position="46"/>
    </location>
</feature>
<dbReference type="PANTHER" id="PTHR37820:SF1">
    <property type="entry name" value="CELL DIVISION PROTEIN FTSQ"/>
    <property type="match status" value="1"/>
</dbReference>
<reference evidence="9 10" key="1">
    <citation type="submission" date="2020-01" db="EMBL/GenBank/DDBJ databases">
        <title>Anaeroalcalibacter tamaniensis gen. nov., sp. nov., moderately halophilic strictly anaerobic fermenter bacterium from mud volcano of Taman peninsula.</title>
        <authorList>
            <person name="Frolova A."/>
            <person name="Merkel A.Y."/>
            <person name="Slobodkin A.I."/>
        </authorList>
    </citation>
    <scope>NUCLEOTIDE SEQUENCE [LARGE SCALE GENOMIC DNA]</scope>
    <source>
        <strain evidence="9 10">F-3ap</strain>
    </source>
</reference>
<dbReference type="Pfam" id="PF03799">
    <property type="entry name" value="FtsQ_DivIB_C"/>
    <property type="match status" value="1"/>
</dbReference>
<dbReference type="Pfam" id="PF08478">
    <property type="entry name" value="POTRA_1"/>
    <property type="match status" value="1"/>
</dbReference>